<dbReference type="PROSITE" id="PS51480">
    <property type="entry name" value="DHAL"/>
    <property type="match status" value="1"/>
</dbReference>
<dbReference type="InterPro" id="IPR012737">
    <property type="entry name" value="DhaK_L_YcgS"/>
</dbReference>
<reference evidence="10 11" key="1">
    <citation type="submission" date="2018-08" db="EMBL/GenBank/DDBJ databases">
        <title>A genome reference for cultivated species of the human gut microbiota.</title>
        <authorList>
            <person name="Zou Y."/>
            <person name="Xue W."/>
            <person name="Luo G."/>
        </authorList>
    </citation>
    <scope>NUCLEOTIDE SEQUENCE [LARGE SCALE GENOMIC DNA]</scope>
    <source>
        <strain evidence="10 11">AF19-21</strain>
    </source>
</reference>
<proteinExistence type="predicted"/>
<name>A0A3E2WQC1_9FIRM</name>
<comment type="catalytic activity">
    <reaction evidence="1">
        <text>dihydroxyacetone + phosphoenolpyruvate = dihydroxyacetone phosphate + pyruvate</text>
        <dbReference type="Rhea" id="RHEA:18381"/>
        <dbReference type="ChEBI" id="CHEBI:15361"/>
        <dbReference type="ChEBI" id="CHEBI:16016"/>
        <dbReference type="ChEBI" id="CHEBI:57642"/>
        <dbReference type="ChEBI" id="CHEBI:58702"/>
        <dbReference type="EC" id="2.7.1.121"/>
    </reaction>
</comment>
<dbReference type="GO" id="GO:0004371">
    <property type="term" value="F:glycerone kinase activity"/>
    <property type="evidence" value="ECO:0007669"/>
    <property type="project" value="InterPro"/>
</dbReference>
<feature type="domain" description="DhaL" evidence="9">
    <location>
        <begin position="14"/>
        <end position="213"/>
    </location>
</feature>
<comment type="pathway">
    <text evidence="2">Polyol metabolism; glycerol degradation.</text>
</comment>
<dbReference type="Pfam" id="PF02734">
    <property type="entry name" value="Dak2"/>
    <property type="match status" value="1"/>
</dbReference>
<dbReference type="GO" id="GO:0019563">
    <property type="term" value="P:glycerol catabolic process"/>
    <property type="evidence" value="ECO:0007669"/>
    <property type="project" value="TreeGrafter"/>
</dbReference>
<dbReference type="EC" id="2.7.1.121" evidence="3"/>
<evidence type="ECO:0000256" key="5">
    <source>
        <dbReference type="ARBA" id="ARBA00022777"/>
    </source>
</evidence>
<dbReference type="PANTHER" id="PTHR28629">
    <property type="entry name" value="TRIOKINASE/FMN CYCLASE"/>
    <property type="match status" value="1"/>
</dbReference>
<evidence type="ECO:0000256" key="7">
    <source>
        <dbReference type="ARBA" id="ARBA00046577"/>
    </source>
</evidence>
<protein>
    <recommendedName>
        <fullName evidence="3">phosphoenolpyruvate--glycerone phosphotransferase</fullName>
        <ecNumber evidence="3">2.7.1.121</ecNumber>
    </recommendedName>
</protein>
<evidence type="ECO:0000256" key="1">
    <source>
        <dbReference type="ARBA" id="ARBA00001113"/>
    </source>
</evidence>
<comment type="subunit">
    <text evidence="7">Homodimer. The dihydroxyacetone kinase complex is composed of a homodimer of DhaM, a homodimer of DhaK and the subunit DhaL.</text>
</comment>
<evidence type="ECO:0000256" key="3">
    <source>
        <dbReference type="ARBA" id="ARBA00012095"/>
    </source>
</evidence>
<evidence type="ECO:0000256" key="4">
    <source>
        <dbReference type="ARBA" id="ARBA00022679"/>
    </source>
</evidence>
<comment type="caution">
    <text evidence="10">The sequence shown here is derived from an EMBL/GenBank/DDBJ whole genome shotgun (WGS) entry which is preliminary data.</text>
</comment>
<dbReference type="InterPro" id="IPR050861">
    <property type="entry name" value="Dihydroxyacetone_Kinase"/>
</dbReference>
<dbReference type="NCBIfam" id="TIGR02365">
    <property type="entry name" value="dha_L_ycgS"/>
    <property type="match status" value="1"/>
</dbReference>
<keyword evidence="4" id="KW-0808">Transferase</keyword>
<evidence type="ECO:0000259" key="9">
    <source>
        <dbReference type="PROSITE" id="PS51480"/>
    </source>
</evidence>
<evidence type="ECO:0000256" key="2">
    <source>
        <dbReference type="ARBA" id="ARBA00004745"/>
    </source>
</evidence>
<dbReference type="InterPro" id="IPR004007">
    <property type="entry name" value="DhaL_dom"/>
</dbReference>
<evidence type="ECO:0000256" key="6">
    <source>
        <dbReference type="ARBA" id="ARBA00022798"/>
    </source>
</evidence>
<dbReference type="GO" id="GO:0047324">
    <property type="term" value="F:phosphoenolpyruvate-glycerone phosphotransferase activity"/>
    <property type="evidence" value="ECO:0007669"/>
    <property type="project" value="UniProtKB-EC"/>
</dbReference>
<evidence type="ECO:0000313" key="10">
    <source>
        <dbReference type="EMBL" id="RGC29397.1"/>
    </source>
</evidence>
<comment type="function">
    <text evidence="8">ADP-binding subunit of the dihydroxyacetone kinase, which is responsible for the phosphoenolpyruvate (PEP)-dependent phosphorylation of dihydroxyacetone. DhaL-ADP is converted to DhaL-ATP via a phosphoryl group transfer from DhaM and transmits it to dihydroxyacetone binds to DhaK.</text>
</comment>
<keyword evidence="6" id="KW-0319">Glycerol metabolism</keyword>
<dbReference type="GO" id="GO:0005829">
    <property type="term" value="C:cytosol"/>
    <property type="evidence" value="ECO:0007669"/>
    <property type="project" value="TreeGrafter"/>
</dbReference>
<dbReference type="SMART" id="SM01120">
    <property type="entry name" value="Dak2"/>
    <property type="match status" value="1"/>
</dbReference>
<dbReference type="Gene3D" id="1.25.40.340">
    <property type="match status" value="1"/>
</dbReference>
<keyword evidence="5 10" id="KW-0418">Kinase</keyword>
<organism evidence="10 11">
    <name type="scientific">Hungatella hathewayi</name>
    <dbReference type="NCBI Taxonomy" id="154046"/>
    <lineage>
        <taxon>Bacteria</taxon>
        <taxon>Bacillati</taxon>
        <taxon>Bacillota</taxon>
        <taxon>Clostridia</taxon>
        <taxon>Lachnospirales</taxon>
        <taxon>Lachnospiraceae</taxon>
        <taxon>Hungatella</taxon>
    </lineage>
</organism>
<gene>
    <name evidence="10" type="primary">dhaL</name>
    <name evidence="10" type="ORF">DWX41_15200</name>
</gene>
<dbReference type="FunFam" id="1.25.40.340:FF:000002">
    <property type="entry name" value="Dihydroxyacetone kinase, L subunit"/>
    <property type="match status" value="1"/>
</dbReference>
<dbReference type="Proteomes" id="UP000261111">
    <property type="component" value="Unassembled WGS sequence"/>
</dbReference>
<sequence length="217" mass="23303">MPNIGGYMEKITLQQVQTIVRTMAKTAEDNEEYFSELDGVMGDADFGVSLAAGFRSVMSKWDSYDMTSIGSFLLNVTSVITSSTGGCSGPVWGTLFMRCGMAFRDKTEITLEEASAGLKSSIEGIMKRGGAHLGDKTLLDAFQAIVESFDKADKNGTLMEALEAAADAAYETREITKSWIAKRGRQSFTGERSIGTYDPGIVAVGDMAKAIVEALKA</sequence>
<dbReference type="PANTHER" id="PTHR28629:SF4">
    <property type="entry name" value="TRIOKINASE_FMN CYCLASE"/>
    <property type="match status" value="1"/>
</dbReference>
<dbReference type="EMBL" id="QVIA01000017">
    <property type="protein sequence ID" value="RGC29397.1"/>
    <property type="molecule type" value="Genomic_DNA"/>
</dbReference>
<evidence type="ECO:0000313" key="11">
    <source>
        <dbReference type="Proteomes" id="UP000261111"/>
    </source>
</evidence>
<dbReference type="SUPFAM" id="SSF101473">
    <property type="entry name" value="DhaL-like"/>
    <property type="match status" value="1"/>
</dbReference>
<dbReference type="AlphaFoldDB" id="A0A3E2WQC1"/>
<evidence type="ECO:0000256" key="8">
    <source>
        <dbReference type="ARBA" id="ARBA00055771"/>
    </source>
</evidence>
<dbReference type="InterPro" id="IPR036117">
    <property type="entry name" value="DhaL_dom_sf"/>
</dbReference>
<accession>A0A3E2WQC1</accession>